<dbReference type="InterPro" id="IPR036390">
    <property type="entry name" value="WH_DNA-bd_sf"/>
</dbReference>
<sequence length="181" mass="20823">MYSDIMILRGLLTAPKHGYEIKKYMERLTGGLLNNNTLYPALRRFEQRGEIEKIAEEVAPGRPQRTVYRITGKGRERLLALLRTADPQVLVKDEEFQVRVGLFDLLPVADRRRIVEVRRERVEHELALQEELAAAAGHAPWGERVLAFTVERLRLELLWLAELEAVLEETAPEEKALEDEG</sequence>
<evidence type="ECO:0000313" key="3">
    <source>
        <dbReference type="Proteomes" id="UP000327011"/>
    </source>
</evidence>
<dbReference type="Proteomes" id="UP000327011">
    <property type="component" value="Unassembled WGS sequence"/>
</dbReference>
<dbReference type="AlphaFoldDB" id="A0A5J5JRM0"/>
<dbReference type="EMBL" id="VYTZ01000021">
    <property type="protein sequence ID" value="KAA9373709.1"/>
    <property type="molecule type" value="Genomic_DNA"/>
</dbReference>
<dbReference type="PANTHER" id="PTHR43252">
    <property type="entry name" value="TRANSCRIPTIONAL REGULATOR YQJI"/>
    <property type="match status" value="1"/>
</dbReference>
<feature type="domain" description="Transcription regulator PadR N-terminal" evidence="1">
    <location>
        <begin position="8"/>
        <end position="78"/>
    </location>
</feature>
<proteinExistence type="predicted"/>
<dbReference type="Gene3D" id="1.10.10.10">
    <property type="entry name" value="Winged helix-like DNA-binding domain superfamily/Winged helix DNA-binding domain"/>
    <property type="match status" value="1"/>
</dbReference>
<protein>
    <submittedName>
        <fullName evidence="2">PadR family transcriptional regulator</fullName>
    </submittedName>
</protein>
<keyword evidence="3" id="KW-1185">Reference proteome</keyword>
<evidence type="ECO:0000259" key="1">
    <source>
        <dbReference type="Pfam" id="PF03551"/>
    </source>
</evidence>
<dbReference type="InterPro" id="IPR036388">
    <property type="entry name" value="WH-like_DNA-bd_sf"/>
</dbReference>
<comment type="caution">
    <text evidence="2">The sequence shown here is derived from an EMBL/GenBank/DDBJ whole genome shotgun (WGS) entry which is preliminary data.</text>
</comment>
<dbReference type="RefSeq" id="WP_150939971.1">
    <property type="nucleotide sequence ID" value="NZ_VYTZ01000021.1"/>
</dbReference>
<dbReference type="Pfam" id="PF03551">
    <property type="entry name" value="PadR"/>
    <property type="match status" value="1"/>
</dbReference>
<reference evidence="2 3" key="1">
    <citation type="submission" date="2019-09" db="EMBL/GenBank/DDBJ databases">
        <title>Screening of Novel Bioactive Compounds from Soil-Associated.</title>
        <authorList>
            <person name="Gong X."/>
        </authorList>
    </citation>
    <scope>NUCLEOTIDE SEQUENCE [LARGE SCALE GENOMIC DNA]</scope>
    <source>
        <strain evidence="2 3">Gxj-6</strain>
    </source>
</reference>
<dbReference type="SUPFAM" id="SSF46785">
    <property type="entry name" value="Winged helix' DNA-binding domain"/>
    <property type="match status" value="1"/>
</dbReference>
<dbReference type="InterPro" id="IPR005149">
    <property type="entry name" value="Tscrpt_reg_PadR_N"/>
</dbReference>
<evidence type="ECO:0000313" key="2">
    <source>
        <dbReference type="EMBL" id="KAA9373709.1"/>
    </source>
</evidence>
<organism evidence="2 3">
    <name type="scientific">Microbispora cellulosiformans</name>
    <dbReference type="NCBI Taxonomy" id="2614688"/>
    <lineage>
        <taxon>Bacteria</taxon>
        <taxon>Bacillati</taxon>
        <taxon>Actinomycetota</taxon>
        <taxon>Actinomycetes</taxon>
        <taxon>Streptosporangiales</taxon>
        <taxon>Streptosporangiaceae</taxon>
        <taxon>Microbispora</taxon>
    </lineage>
</organism>
<accession>A0A5J5JRM0</accession>
<gene>
    <name evidence="2" type="ORF">F5972_34605</name>
</gene>
<dbReference type="PANTHER" id="PTHR43252:SF7">
    <property type="entry name" value="TRANSCRIPTIONAL REGULATOR YQJI"/>
    <property type="match status" value="1"/>
</dbReference>
<name>A0A5J5JRM0_9ACTN</name>